<keyword evidence="4" id="KW-1134">Transmembrane beta strand</keyword>
<dbReference type="Proteomes" id="UP000433577">
    <property type="component" value="Chromosome 2"/>
</dbReference>
<accession>A0A7Z2GM42</accession>
<gene>
    <name evidence="13" type="ORF">FAZ98_21610</name>
</gene>
<keyword evidence="7" id="KW-0406">Ion transport</keyword>
<evidence type="ECO:0000256" key="6">
    <source>
        <dbReference type="ARBA" id="ARBA00022729"/>
    </source>
</evidence>
<comment type="subunit">
    <text evidence="2">Homotrimer.</text>
</comment>
<dbReference type="CDD" id="cd00342">
    <property type="entry name" value="gram_neg_porins"/>
    <property type="match status" value="1"/>
</dbReference>
<evidence type="ECO:0000256" key="10">
    <source>
        <dbReference type="ARBA" id="ARBA00023237"/>
    </source>
</evidence>
<reference evidence="13 14" key="1">
    <citation type="submission" date="2019-12" db="EMBL/GenBank/DDBJ databases">
        <title>Paraburkholderia acidiphila 7Q-K02 sp. nov and Paraburkholderia acidisoli DHF22 sp. nov., two strains isolated from forest soil.</title>
        <authorList>
            <person name="Gao Z."/>
            <person name="Qiu L."/>
        </authorList>
    </citation>
    <scope>NUCLEOTIDE SEQUENCE [LARGE SCALE GENOMIC DNA]</scope>
    <source>
        <strain evidence="13 14">DHF22</strain>
    </source>
</reference>
<dbReference type="InterPro" id="IPR033900">
    <property type="entry name" value="Gram_neg_porin_domain"/>
</dbReference>
<feature type="chain" id="PRO_5031251898" evidence="11">
    <location>
        <begin position="22"/>
        <end position="379"/>
    </location>
</feature>
<dbReference type="KEGG" id="pacs:FAZ98_21610"/>
<dbReference type="OrthoDB" id="6975458at2"/>
<dbReference type="InterPro" id="IPR001702">
    <property type="entry name" value="Porin_Gram-ve"/>
</dbReference>
<dbReference type="GO" id="GO:0034220">
    <property type="term" value="P:monoatomic ion transmembrane transport"/>
    <property type="evidence" value="ECO:0007669"/>
    <property type="project" value="InterPro"/>
</dbReference>
<protein>
    <submittedName>
        <fullName evidence="13">Porin</fullName>
    </submittedName>
</protein>
<name>A0A7Z2GM42_9BURK</name>
<dbReference type="PRINTS" id="PR00182">
    <property type="entry name" value="ECOLNEIPORIN"/>
</dbReference>
<dbReference type="PRINTS" id="PR00184">
    <property type="entry name" value="NEISSPPORIN"/>
</dbReference>
<dbReference type="Gene3D" id="2.40.160.10">
    <property type="entry name" value="Porin"/>
    <property type="match status" value="1"/>
</dbReference>
<dbReference type="RefSeq" id="WP_158953632.1">
    <property type="nucleotide sequence ID" value="NZ_CP046914.1"/>
</dbReference>
<proteinExistence type="predicted"/>
<dbReference type="PANTHER" id="PTHR34501">
    <property type="entry name" value="PROTEIN YDDL-RELATED"/>
    <property type="match status" value="1"/>
</dbReference>
<dbReference type="Pfam" id="PF13609">
    <property type="entry name" value="Porin_4"/>
    <property type="match status" value="1"/>
</dbReference>
<keyword evidence="10" id="KW-0998">Cell outer membrane</keyword>
<evidence type="ECO:0000313" key="13">
    <source>
        <dbReference type="EMBL" id="QGZ64320.1"/>
    </source>
</evidence>
<keyword evidence="5" id="KW-0812">Transmembrane</keyword>
<comment type="subcellular location">
    <subcellularLocation>
        <location evidence="1">Cell outer membrane</location>
        <topology evidence="1">Multi-pass membrane protein</topology>
    </subcellularLocation>
</comment>
<dbReference type="SUPFAM" id="SSF56935">
    <property type="entry name" value="Porins"/>
    <property type="match status" value="1"/>
</dbReference>
<keyword evidence="8" id="KW-0626">Porin</keyword>
<evidence type="ECO:0000256" key="1">
    <source>
        <dbReference type="ARBA" id="ARBA00004571"/>
    </source>
</evidence>
<evidence type="ECO:0000256" key="4">
    <source>
        <dbReference type="ARBA" id="ARBA00022452"/>
    </source>
</evidence>
<keyword evidence="14" id="KW-1185">Reference proteome</keyword>
<dbReference type="InterPro" id="IPR002299">
    <property type="entry name" value="Porin_Neis"/>
</dbReference>
<sequence>MKKKIIAAALPLALAAAGAHAQSSVTLYGIIDLGVDYANNVASGSNGNLVPNSGNRLVQMQSGVPAGSRWGLRGSEDLGGGYSAIFRLESGFNAATGGLGGGLAFSRNAYVGLKNEQYGQITLGKQWDATVDLIEPYSLNGNYGGWYFAHPNDMDNLDNGFPVNNAIKYVSPVIAGFQFEGHYSLGGQAGQFSNNASYSAAAAYTLGSFSAGVGYLRVNDPITAVAGYGSGGGFVNAVYGNALANARYQGILSAGASYVLGSLKLMANYSNVDFSSGNGSHDLHYQNYEVSGTYAVTPAFTVGAGYTFTTGLDHASDTEPKYHQVNLIGQYSLSKRTSVYAMGSYQHAAGSADNAQITGFNPSSTQNQVITRVGITHSF</sequence>
<dbReference type="GO" id="GO:0015288">
    <property type="term" value="F:porin activity"/>
    <property type="evidence" value="ECO:0007669"/>
    <property type="project" value="UniProtKB-KW"/>
</dbReference>
<dbReference type="PANTHER" id="PTHR34501:SF9">
    <property type="entry name" value="MAJOR OUTER MEMBRANE PROTEIN P.IA"/>
    <property type="match status" value="1"/>
</dbReference>
<dbReference type="GO" id="GO:0046930">
    <property type="term" value="C:pore complex"/>
    <property type="evidence" value="ECO:0007669"/>
    <property type="project" value="UniProtKB-KW"/>
</dbReference>
<evidence type="ECO:0000256" key="5">
    <source>
        <dbReference type="ARBA" id="ARBA00022692"/>
    </source>
</evidence>
<evidence type="ECO:0000259" key="12">
    <source>
        <dbReference type="Pfam" id="PF13609"/>
    </source>
</evidence>
<evidence type="ECO:0000256" key="11">
    <source>
        <dbReference type="SAM" id="SignalP"/>
    </source>
</evidence>
<keyword evidence="3" id="KW-0813">Transport</keyword>
<evidence type="ECO:0000256" key="3">
    <source>
        <dbReference type="ARBA" id="ARBA00022448"/>
    </source>
</evidence>
<dbReference type="GO" id="GO:0009279">
    <property type="term" value="C:cell outer membrane"/>
    <property type="evidence" value="ECO:0007669"/>
    <property type="project" value="UniProtKB-SubCell"/>
</dbReference>
<dbReference type="InterPro" id="IPR023614">
    <property type="entry name" value="Porin_dom_sf"/>
</dbReference>
<keyword evidence="9" id="KW-0472">Membrane</keyword>
<keyword evidence="6 11" id="KW-0732">Signal</keyword>
<dbReference type="InterPro" id="IPR050298">
    <property type="entry name" value="Gram-neg_bact_OMP"/>
</dbReference>
<evidence type="ECO:0000256" key="7">
    <source>
        <dbReference type="ARBA" id="ARBA00023065"/>
    </source>
</evidence>
<dbReference type="EMBL" id="CP046914">
    <property type="protein sequence ID" value="QGZ64320.1"/>
    <property type="molecule type" value="Genomic_DNA"/>
</dbReference>
<evidence type="ECO:0000256" key="8">
    <source>
        <dbReference type="ARBA" id="ARBA00023114"/>
    </source>
</evidence>
<organism evidence="13 14">
    <name type="scientific">Paraburkholderia acidisoli</name>
    <dbReference type="NCBI Taxonomy" id="2571748"/>
    <lineage>
        <taxon>Bacteria</taxon>
        <taxon>Pseudomonadati</taxon>
        <taxon>Pseudomonadota</taxon>
        <taxon>Betaproteobacteria</taxon>
        <taxon>Burkholderiales</taxon>
        <taxon>Burkholderiaceae</taxon>
        <taxon>Paraburkholderia</taxon>
    </lineage>
</organism>
<evidence type="ECO:0000313" key="14">
    <source>
        <dbReference type="Proteomes" id="UP000433577"/>
    </source>
</evidence>
<evidence type="ECO:0000256" key="9">
    <source>
        <dbReference type="ARBA" id="ARBA00023136"/>
    </source>
</evidence>
<evidence type="ECO:0000256" key="2">
    <source>
        <dbReference type="ARBA" id="ARBA00011233"/>
    </source>
</evidence>
<feature type="domain" description="Porin" evidence="12">
    <location>
        <begin position="11"/>
        <end position="347"/>
    </location>
</feature>
<dbReference type="AlphaFoldDB" id="A0A7Z2GM42"/>
<feature type="signal peptide" evidence="11">
    <location>
        <begin position="1"/>
        <end position="21"/>
    </location>
</feature>